<keyword evidence="4" id="KW-1185">Reference proteome</keyword>
<dbReference type="EMBL" id="OZ035832">
    <property type="protein sequence ID" value="CAL1571185.1"/>
    <property type="molecule type" value="Genomic_DNA"/>
</dbReference>
<dbReference type="AlphaFoldDB" id="A0AAV2J5V7"/>
<feature type="compositionally biased region" description="Pro residues" evidence="1">
    <location>
        <begin position="397"/>
        <end position="407"/>
    </location>
</feature>
<dbReference type="InterPro" id="IPR058938">
    <property type="entry name" value="Helical_CED_Drosha"/>
</dbReference>
<accession>A0AAV2J5V7</accession>
<name>A0AAV2J5V7_KNICA</name>
<evidence type="ECO:0000256" key="1">
    <source>
        <dbReference type="SAM" id="MobiDB-lite"/>
    </source>
</evidence>
<dbReference type="Proteomes" id="UP001497482">
    <property type="component" value="Chromosome 10"/>
</dbReference>
<evidence type="ECO:0000259" key="2">
    <source>
        <dbReference type="Pfam" id="PF26050"/>
    </source>
</evidence>
<protein>
    <recommendedName>
        <fullName evidence="2">Ribonuclease 3 central domain-containing protein</fullName>
    </recommendedName>
</protein>
<proteinExistence type="predicted"/>
<dbReference type="Pfam" id="PF26050">
    <property type="entry name" value="Helical_CED_Drosha"/>
    <property type="match status" value="1"/>
</dbReference>
<sequence length="416" mass="45480">MSWIQKLRLLDWLQSSPCAESLCRVPVPSPCAESLCRVPVPSPCAESLYQKLWKSYVKLRHLLANSPKVRQMDKQKLTQREEALQKIRQKNTMRREVTVELSSQGFWKTGIRSDVCQHAMMLPVLTHHIRYHQCLMHLDKLIGYIFKERCLLQLPMTQPSHHLICGHDPGPQHPVLLCPSGAVSLAQVRDRKVLHMDRWIDKVRSSSRSALSLLALGSRSAPPQRSPPASRSLLSLLARPPLSLCAAPRGALALLSPALRAALPCALSCSLARAPPSARSLRSLCSHVRSPALALCSPRSAPLWRALGSLALGAPAALPGCPAALSPLARRAPSSVKPRSSVRSGIYSRSNFMSRLGLDTSAPSWKCPPGGRHRPPPPAPVCPSILNTLCSSTSAPPWRPNPQPWPAPLGHELSPL</sequence>
<reference evidence="3 4" key="1">
    <citation type="submission" date="2024-04" db="EMBL/GenBank/DDBJ databases">
        <authorList>
            <person name="Waldvogel A.-M."/>
            <person name="Schoenle A."/>
        </authorList>
    </citation>
    <scope>NUCLEOTIDE SEQUENCE [LARGE SCALE GENOMIC DNA]</scope>
</reference>
<evidence type="ECO:0000313" key="3">
    <source>
        <dbReference type="EMBL" id="CAL1571185.1"/>
    </source>
</evidence>
<feature type="domain" description="Ribonuclease 3 central" evidence="2">
    <location>
        <begin position="47"/>
        <end position="109"/>
    </location>
</feature>
<evidence type="ECO:0000313" key="4">
    <source>
        <dbReference type="Proteomes" id="UP001497482"/>
    </source>
</evidence>
<gene>
    <name evidence="3" type="ORF">KC01_LOCUS3335</name>
</gene>
<organism evidence="3 4">
    <name type="scientific">Knipowitschia caucasica</name>
    <name type="common">Caucasian dwarf goby</name>
    <name type="synonym">Pomatoschistus caucasicus</name>
    <dbReference type="NCBI Taxonomy" id="637954"/>
    <lineage>
        <taxon>Eukaryota</taxon>
        <taxon>Metazoa</taxon>
        <taxon>Chordata</taxon>
        <taxon>Craniata</taxon>
        <taxon>Vertebrata</taxon>
        <taxon>Euteleostomi</taxon>
        <taxon>Actinopterygii</taxon>
        <taxon>Neopterygii</taxon>
        <taxon>Teleostei</taxon>
        <taxon>Neoteleostei</taxon>
        <taxon>Acanthomorphata</taxon>
        <taxon>Gobiaria</taxon>
        <taxon>Gobiiformes</taxon>
        <taxon>Gobioidei</taxon>
        <taxon>Gobiidae</taxon>
        <taxon>Gobiinae</taxon>
        <taxon>Knipowitschia</taxon>
    </lineage>
</organism>
<feature type="region of interest" description="Disordered" evidence="1">
    <location>
        <begin position="394"/>
        <end position="416"/>
    </location>
</feature>